<evidence type="ECO:0000256" key="7">
    <source>
        <dbReference type="ARBA" id="ARBA00022763"/>
    </source>
</evidence>
<comment type="cofactor">
    <cofactor evidence="1">
        <name>Mg(2+)</name>
        <dbReference type="ChEBI" id="CHEBI:18420"/>
    </cofactor>
</comment>
<feature type="compositionally biased region" description="Low complexity" evidence="15">
    <location>
        <begin position="539"/>
        <end position="549"/>
    </location>
</feature>
<dbReference type="GeneTree" id="ENSGT00940000159266"/>
<evidence type="ECO:0000259" key="16">
    <source>
        <dbReference type="SMART" id="SM00484"/>
    </source>
</evidence>
<dbReference type="InterPro" id="IPR006086">
    <property type="entry name" value="XPG-I_dom"/>
</dbReference>
<evidence type="ECO:0000259" key="17">
    <source>
        <dbReference type="SMART" id="SM00485"/>
    </source>
</evidence>
<dbReference type="OMA" id="CKSDRYC"/>
<proteinExistence type="inferred from homology"/>
<protein>
    <recommendedName>
        <fullName evidence="14">Flap endonuclease GEN homolog 1</fullName>
    </recommendedName>
</protein>
<name>A0A4X2M9R4_VOMUR</name>
<keyword evidence="8" id="KW-0378">Hydrolase</keyword>
<evidence type="ECO:0000256" key="3">
    <source>
        <dbReference type="ARBA" id="ARBA00022553"/>
    </source>
</evidence>
<dbReference type="InterPro" id="IPR006084">
    <property type="entry name" value="XPG/Rad2"/>
</dbReference>
<dbReference type="GO" id="GO:0000400">
    <property type="term" value="F:four-way junction DNA binding"/>
    <property type="evidence" value="ECO:0007669"/>
    <property type="project" value="Ensembl"/>
</dbReference>
<dbReference type="GO" id="GO:0017108">
    <property type="term" value="F:5'-flap endonuclease activity"/>
    <property type="evidence" value="ECO:0007669"/>
    <property type="project" value="Ensembl"/>
</dbReference>
<dbReference type="GO" id="GO:0031297">
    <property type="term" value="P:replication fork processing"/>
    <property type="evidence" value="ECO:0007669"/>
    <property type="project" value="Ensembl"/>
</dbReference>
<dbReference type="PANTHER" id="PTHR11081:SF70">
    <property type="entry name" value="FLAP ENDONUCLEASE GEN HOMOLOG 1"/>
    <property type="match status" value="1"/>
</dbReference>
<dbReference type="PANTHER" id="PTHR11081">
    <property type="entry name" value="FLAP ENDONUCLEASE FAMILY MEMBER"/>
    <property type="match status" value="1"/>
</dbReference>
<feature type="region of interest" description="Disordered" evidence="15">
    <location>
        <begin position="466"/>
        <end position="577"/>
    </location>
</feature>
<feature type="compositionally biased region" description="Polar residues" evidence="15">
    <location>
        <begin position="763"/>
        <end position="774"/>
    </location>
</feature>
<dbReference type="Ensembl" id="ENSVURT00010035404.1">
    <property type="protein sequence ID" value="ENSVURP00010031096.1"/>
    <property type="gene ID" value="ENSVURG00010023780.1"/>
</dbReference>
<keyword evidence="10" id="KW-0234">DNA repair</keyword>
<evidence type="ECO:0000256" key="14">
    <source>
        <dbReference type="ARBA" id="ARBA00070188"/>
    </source>
</evidence>
<keyword evidence="11" id="KW-0539">Nucleus</keyword>
<evidence type="ECO:0000256" key="4">
    <source>
        <dbReference type="ARBA" id="ARBA00022722"/>
    </source>
</evidence>
<evidence type="ECO:0000256" key="1">
    <source>
        <dbReference type="ARBA" id="ARBA00001946"/>
    </source>
</evidence>
<dbReference type="Proteomes" id="UP000314987">
    <property type="component" value="Unassembled WGS sequence"/>
</dbReference>
<evidence type="ECO:0000256" key="15">
    <source>
        <dbReference type="SAM" id="MobiDB-lite"/>
    </source>
</evidence>
<evidence type="ECO:0000256" key="10">
    <source>
        <dbReference type="ARBA" id="ARBA00023204"/>
    </source>
</evidence>
<dbReference type="SMART" id="SM00484">
    <property type="entry name" value="XPGI"/>
    <property type="match status" value="1"/>
</dbReference>
<comment type="similarity">
    <text evidence="12">Belongs to the XPG/RAD2 endonuclease family. GEN subfamily.</text>
</comment>
<reference evidence="19" key="1">
    <citation type="submission" date="2018-12" db="EMBL/GenBank/DDBJ databases">
        <authorList>
            <person name="Yazar S."/>
        </authorList>
    </citation>
    <scope>NUCLEOTIDE SEQUENCE [LARGE SCALE GENOMIC DNA]</scope>
</reference>
<dbReference type="InterPro" id="IPR008918">
    <property type="entry name" value="HhH2"/>
</dbReference>
<dbReference type="GO" id="GO:0000724">
    <property type="term" value="P:double-strand break repair via homologous recombination"/>
    <property type="evidence" value="ECO:0007669"/>
    <property type="project" value="Ensembl"/>
</dbReference>
<keyword evidence="6" id="KW-0255">Endonuclease</keyword>
<dbReference type="GO" id="GO:0010824">
    <property type="term" value="P:regulation of centrosome duplication"/>
    <property type="evidence" value="ECO:0007669"/>
    <property type="project" value="Ensembl"/>
</dbReference>
<dbReference type="InterPro" id="IPR029060">
    <property type="entry name" value="PIN-like_dom_sf"/>
</dbReference>
<dbReference type="STRING" id="29139.ENSVURP00010031096"/>
<dbReference type="CTD" id="348654"/>
<dbReference type="CDD" id="cd09869">
    <property type="entry name" value="PIN_GEN1"/>
    <property type="match status" value="1"/>
</dbReference>
<evidence type="ECO:0000256" key="6">
    <source>
        <dbReference type="ARBA" id="ARBA00022759"/>
    </source>
</evidence>
<sequence length="887" mass="97928">MGVNDLWPILEPVKQHTHLQSLQGKTLAVDLSLWVCEALTVKKMVGTVVKPHLRNLFFRISSLTLMGVKLLFVTEGDAPKLKADVMSKRNETRYGPPQNRTHRPTRSSFKAILKECLDMLDCLGIPWVQAAGEAEAMCAYLNAHGCVDGCLTNDGDAFLYGAQTVYRNFTMNTKDPHVDCYTMSSIKKELGLDRDSLIGLAVLLGCDYLPKGVPGVGKEQALKLVRALDGQSLLQRFDRWKEESNGLDPPPVAVKKPAHCSVCAHPGSPKDHERNGCRLCGSEKHCEPHDYEYRCLCEWHRAEHRRQQGATEDSIRKKACSCEGFPFHEVIREFQLSKDRLTKKILCRRPDLLSFQVFALEKMEWPRHYACEKLMVLLTHHDMTERKSGWIGPGQLQPVRITHTRIRNGIPCFEIQWQRPEHYVMAAEAAPGTELQPGPPAVITVEEASLFEAAYPDAVAQYQKEVLERQGKKSRSKKSKPKGGDLPELEEVANLLSHVKLSRETAPEQNFRSNLKIAPEDKRQQRTTPATDSWLCVGAASNSEAQQPSAPAPRRPGTAQHSVASDRSLSASEHRDDSAVVEALQLSSIDWEGTSFSASPGAQAPTTSARPSDPGGTPGQLHRAATSGRGSIQDPQSAGPAGGRSTLDLNLLPLMERVCAQAWEQPRCSSLLEEGCPTSWVGLEASSLQRTEGSLAAKSRASTEPQQTDRRPPGGLPVFGLQNGQEKSDWAPSRVPFLQEKPTVSTCVPHALRKEARRPAGSEYTQVQPESQTAPKRVPKKSVCLPCSSSDEENELAGQDEKCPHPKWKPWPQQHPRAWPQTSVPRPDPREASEGAWAPRSAKATESPPRPVLCSSPVPPGEEKDASLILESPLPLAQRLKLKFQSS</sequence>
<dbReference type="GO" id="GO:0071140">
    <property type="term" value="P:resolution of mitotic recombination intermediates"/>
    <property type="evidence" value="ECO:0007669"/>
    <property type="project" value="Ensembl"/>
</dbReference>
<dbReference type="Gene3D" id="3.40.50.1010">
    <property type="entry name" value="5'-nuclease"/>
    <property type="match status" value="1"/>
</dbReference>
<evidence type="ECO:0000256" key="11">
    <source>
        <dbReference type="ARBA" id="ARBA00023242"/>
    </source>
</evidence>
<evidence type="ECO:0000313" key="18">
    <source>
        <dbReference type="Ensembl" id="ENSVURP00010031096.1"/>
    </source>
</evidence>
<dbReference type="GeneID" id="114038324"/>
<dbReference type="FunFam" id="1.10.150.20:FF:000030">
    <property type="entry name" value="Flap endonuclease GEN-like 1"/>
    <property type="match status" value="1"/>
</dbReference>
<feature type="domain" description="XPG-I" evidence="16">
    <location>
        <begin position="121"/>
        <end position="192"/>
    </location>
</feature>
<dbReference type="InterPro" id="IPR006085">
    <property type="entry name" value="XPG_DNA_repair_N"/>
</dbReference>
<dbReference type="GO" id="GO:0008821">
    <property type="term" value="F:crossover junction DNA endonuclease activity"/>
    <property type="evidence" value="ECO:0007669"/>
    <property type="project" value="Ensembl"/>
</dbReference>
<evidence type="ECO:0000256" key="13">
    <source>
        <dbReference type="ARBA" id="ARBA00063132"/>
    </source>
</evidence>
<comment type="subunit">
    <text evidence="13">Largely monomeric, dimerizes on the Holliday junction and the first nick occurs upon dimerization at the junction.</text>
</comment>
<dbReference type="Pfam" id="PF18704">
    <property type="entry name" value="Chromo_2"/>
    <property type="match status" value="1"/>
</dbReference>
<reference evidence="18" key="2">
    <citation type="submission" date="2025-08" db="UniProtKB">
        <authorList>
            <consortium name="Ensembl"/>
        </authorList>
    </citation>
    <scope>IDENTIFICATION</scope>
</reference>
<feature type="region of interest" description="Disordered" evidence="15">
    <location>
        <begin position="594"/>
        <end position="645"/>
    </location>
</feature>
<feature type="compositionally biased region" description="Basic residues" evidence="15">
    <location>
        <begin position="472"/>
        <end position="481"/>
    </location>
</feature>
<dbReference type="InterPro" id="IPR041012">
    <property type="entry name" value="GEN_chromo"/>
</dbReference>
<dbReference type="PRINTS" id="PR00853">
    <property type="entry name" value="XPGRADSUPER"/>
</dbReference>
<dbReference type="GO" id="GO:0042803">
    <property type="term" value="F:protein homodimerization activity"/>
    <property type="evidence" value="ECO:0007669"/>
    <property type="project" value="Ensembl"/>
</dbReference>
<feature type="domain" description="XPG N-terminal" evidence="17">
    <location>
        <begin position="1"/>
        <end position="96"/>
    </location>
</feature>
<keyword evidence="5" id="KW-0479">Metal-binding</keyword>
<accession>A0A4X2M9R4</accession>
<dbReference type="SMART" id="SM00279">
    <property type="entry name" value="HhH2"/>
    <property type="match status" value="1"/>
</dbReference>
<evidence type="ECO:0000256" key="5">
    <source>
        <dbReference type="ARBA" id="ARBA00022723"/>
    </source>
</evidence>
<dbReference type="GO" id="GO:0005813">
    <property type="term" value="C:centrosome"/>
    <property type="evidence" value="ECO:0007669"/>
    <property type="project" value="Ensembl"/>
</dbReference>
<feature type="compositionally biased region" description="Polar residues" evidence="15">
    <location>
        <begin position="559"/>
        <end position="571"/>
    </location>
</feature>
<dbReference type="AlphaFoldDB" id="A0A4X2M9R4"/>
<comment type="subcellular location">
    <subcellularLocation>
        <location evidence="2">Nucleus</location>
    </subcellularLocation>
</comment>
<dbReference type="GO" id="GO:0005634">
    <property type="term" value="C:nucleus"/>
    <property type="evidence" value="ECO:0007669"/>
    <property type="project" value="UniProtKB-SubCell"/>
</dbReference>
<dbReference type="RefSeq" id="XP_027711407.1">
    <property type="nucleotide sequence ID" value="XM_027855606.1"/>
</dbReference>
<dbReference type="SUPFAM" id="SSF88723">
    <property type="entry name" value="PIN domain-like"/>
    <property type="match status" value="1"/>
</dbReference>
<dbReference type="InterPro" id="IPR036279">
    <property type="entry name" value="5-3_exonuclease_C_sf"/>
</dbReference>
<dbReference type="OrthoDB" id="2959108at2759"/>
<dbReference type="Pfam" id="PF00752">
    <property type="entry name" value="XPG_N"/>
    <property type="match status" value="1"/>
</dbReference>
<dbReference type="Gene3D" id="1.10.150.20">
    <property type="entry name" value="5' to 3' exonuclease, C-terminal subdomain"/>
    <property type="match status" value="1"/>
</dbReference>
<dbReference type="FunFam" id="3.40.50.1010:FF:000024">
    <property type="entry name" value="flap endonuclease GEN homolog 1"/>
    <property type="match status" value="1"/>
</dbReference>
<organism evidence="18 19">
    <name type="scientific">Vombatus ursinus</name>
    <name type="common">Common wombat</name>
    <dbReference type="NCBI Taxonomy" id="29139"/>
    <lineage>
        <taxon>Eukaryota</taxon>
        <taxon>Metazoa</taxon>
        <taxon>Chordata</taxon>
        <taxon>Craniata</taxon>
        <taxon>Vertebrata</taxon>
        <taxon>Euteleostomi</taxon>
        <taxon>Mammalia</taxon>
        <taxon>Metatheria</taxon>
        <taxon>Diprotodontia</taxon>
        <taxon>Vombatidae</taxon>
        <taxon>Vombatus</taxon>
    </lineage>
</organism>
<keyword evidence="19" id="KW-1185">Reference proteome</keyword>
<keyword evidence="7" id="KW-0227">DNA damage</keyword>
<evidence type="ECO:0000256" key="2">
    <source>
        <dbReference type="ARBA" id="ARBA00004123"/>
    </source>
</evidence>
<keyword evidence="3" id="KW-0597">Phosphoprotein</keyword>
<evidence type="ECO:0000256" key="12">
    <source>
        <dbReference type="ARBA" id="ARBA00038112"/>
    </source>
</evidence>
<evidence type="ECO:0000256" key="9">
    <source>
        <dbReference type="ARBA" id="ARBA00022842"/>
    </source>
</evidence>
<dbReference type="GO" id="GO:0000287">
    <property type="term" value="F:magnesium ion binding"/>
    <property type="evidence" value="ECO:0007669"/>
    <property type="project" value="Ensembl"/>
</dbReference>
<dbReference type="Pfam" id="PF00867">
    <property type="entry name" value="XPG_I"/>
    <property type="match status" value="1"/>
</dbReference>
<feature type="compositionally biased region" description="Polar residues" evidence="15">
    <location>
        <begin position="594"/>
        <end position="610"/>
    </location>
</feature>
<evidence type="ECO:0000256" key="8">
    <source>
        <dbReference type="ARBA" id="ARBA00022801"/>
    </source>
</evidence>
<reference evidence="18" key="3">
    <citation type="submission" date="2025-09" db="UniProtKB">
        <authorList>
            <consortium name="Ensembl"/>
        </authorList>
    </citation>
    <scope>IDENTIFICATION</scope>
</reference>
<evidence type="ECO:0000313" key="19">
    <source>
        <dbReference type="Proteomes" id="UP000314987"/>
    </source>
</evidence>
<dbReference type="SMART" id="SM00485">
    <property type="entry name" value="XPGN"/>
    <property type="match status" value="1"/>
</dbReference>
<dbReference type="SUPFAM" id="SSF47807">
    <property type="entry name" value="5' to 3' exonuclease, C-terminal subdomain"/>
    <property type="match status" value="1"/>
</dbReference>
<keyword evidence="9" id="KW-0460">Magnesium</keyword>
<dbReference type="GO" id="GO:0090267">
    <property type="term" value="P:positive regulation of mitotic cell cycle spindle assembly checkpoint"/>
    <property type="evidence" value="ECO:0007669"/>
    <property type="project" value="Ensembl"/>
</dbReference>
<feature type="region of interest" description="Disordered" evidence="15">
    <location>
        <begin position="687"/>
        <end position="866"/>
    </location>
</feature>
<keyword evidence="4" id="KW-0540">Nuclease</keyword>
<gene>
    <name evidence="18" type="primary">GEN1</name>
</gene>